<organism evidence="9 10">
    <name type="scientific">Collybiopsis confluens</name>
    <dbReference type="NCBI Taxonomy" id="2823264"/>
    <lineage>
        <taxon>Eukaryota</taxon>
        <taxon>Fungi</taxon>
        <taxon>Dikarya</taxon>
        <taxon>Basidiomycota</taxon>
        <taxon>Agaricomycotina</taxon>
        <taxon>Agaricomycetes</taxon>
        <taxon>Agaricomycetidae</taxon>
        <taxon>Agaricales</taxon>
        <taxon>Marasmiineae</taxon>
        <taxon>Omphalotaceae</taxon>
        <taxon>Collybiopsis</taxon>
    </lineage>
</organism>
<dbReference type="PANTHER" id="PTHR45623:SF17">
    <property type="entry name" value="CHROMODOMAIN-HELICASE-DNA-BINDING PROTEIN 3-RELATED"/>
    <property type="match status" value="1"/>
</dbReference>
<gene>
    <name evidence="9" type="ORF">D9757_004581</name>
</gene>
<feature type="compositionally biased region" description="Polar residues" evidence="6">
    <location>
        <begin position="1592"/>
        <end position="1611"/>
    </location>
</feature>
<feature type="domain" description="Helicase ATP-binding" evidence="7">
    <location>
        <begin position="871"/>
        <end position="1024"/>
    </location>
</feature>
<evidence type="ECO:0008006" key="11">
    <source>
        <dbReference type="Google" id="ProtNLM"/>
    </source>
</evidence>
<sequence length="1672" mass="190004">MGETETPAFSHQNGFDSPPRVSVTPLTRPKNQSVYVSIPGLSKAEKAKYEPLIPELDERIKVDEVVGEVFDDIKGPLYYGRYKDGMIRGFPAEAFALNYPELVASYEAKKDEGSLKPFDPQGTGVHPNWRISFTLSIDKKRRRASVSASSAHGSHGGESEIPDTEGTSDDHYSEGNRNTRRSARQKQISKLPFSPRKTRSTAVYPVLDSDDEEELPLAPRRSLRNRPISILLDEDDLSFSNSTESDEYVASGKSITNRPKNNGKGKGRGTRKPYTGTIPEYGLFRSVEEINEDPDPDTRELREHWTSCGKCHSRPAHELIKRESSKKGKARKRTSDDDLDGAENETERLEALGGWVQCLKCPVSMHWACLSRASQDEILKATRERDRVEWLKTNESGAPDLENGGPRKRPGLIFDQMTNFICRYCVKESLCMGCLAVIPAQSIHSNEPSDKEHSRDHEEDVEMKEVSSMLHSPPIAIGVMQLFFRCFTCKRLAHYQHIEDDITDDDDLATIAHHYQLNWLCGNCSSYQWRLDKILAWRPYPANAIQPHPPVNTKEPLPREYLVKWQERSYRRTDWVPHMWLVSTHPSKLKFFITHGTKVELLGKTLDQPQDDQPSSLFDGQDDSTLRQLNTDHDSLSALSPLVDAEDKIPIAWQTIDRVLDIQLRFIPRKKDAKQNRKAKRRGKMRIQSEEDESEPEDATNAFRAAFDKGEEPLGFVESVDEFEARTGINFDPDEHAGLVVWAFLKWVDLGYEDSTWDAPPQSTDPTYPVYLEALKRFAVAREVHIERLNKQKLEAFLNRDKSRRKTIKSADDLALGQDSSLRLMPFQVEGFNWLCENWWNQQPCILADEMGLVGGPVSRYKSSVHHLPQGKTVQIASFIGHIVKNMNAMPALVVVPNSTITNWVREFERWTPNLRVVPFYGEAKAREVIKKFELRHSKVSQGTTGAKFHVLVTTYESITNPKEFGNVFKNQPRWEVRAFVVFSEDLYLRLPDISYWLSTKDNGTPLNNNIRELFNLMNFLDPAEWNDLPALEEHYADLNEDLIKELHTRLRPYFLRRIKSEVLDLPPKNEVIVPVSMSSLQREVYRSILSRNLELLQGLMKPTGPNSHTRKATINNTLMQLRKCLQHPYLYENIEPQGLSAEETHENLISASTKLRLLRDLLPKLKRRGHRVLIFSQFVLALNVIEDFLLGEGHKFLRLDGSTRGSDRQKGMDEFNRPGSDVFIYLLTTRAGGVGINLFTADTVVIFDPDFNPHQDLQAIARAHRFGQKKTCLVFKLMVKDSAEERIMQIGKKKLVLDHLIVQKMDDDESAGENVQSILTYGALQLFDGTDENAKHIVYTETDIDNLIAKTEREGDQDEIHKEGNAFSFAKIWTAEKDELEEIADDGQAVVDSWAQTLQKINEEMTRKQAQEEEESAKAGRHHARRKTTTIINYALDFDSPNKHFEKNSDKSGASDLDSSQYSDFGRRSGISSDFGSEADASDENERPSAPLEKNKKGKAKANPQVSMNTGPQACGLCGQLHGSNNCPMTESSENLVEYREMLIMYTQDESYEHRCSAVNAIDEVLNRRGHIKMILGQPLYPVKASRRKSPTNIPKNSSRNHLPTAGMQASTFPAPVVNEISRVLRFGVAKRLSSPSPSEPSLKKPKQQKDTVHRVRDPGQTLHKYGLRTA</sequence>
<dbReference type="Proteomes" id="UP000518752">
    <property type="component" value="Unassembled WGS sequence"/>
</dbReference>
<dbReference type="SMART" id="SM00490">
    <property type="entry name" value="HELICc"/>
    <property type="match status" value="1"/>
</dbReference>
<dbReference type="EMBL" id="JAACJN010000029">
    <property type="protein sequence ID" value="KAF5388487.1"/>
    <property type="molecule type" value="Genomic_DNA"/>
</dbReference>
<feature type="region of interest" description="Disordered" evidence="6">
    <location>
        <begin position="673"/>
        <end position="699"/>
    </location>
</feature>
<evidence type="ECO:0000256" key="4">
    <source>
        <dbReference type="ARBA" id="ARBA00022840"/>
    </source>
</evidence>
<feature type="compositionally biased region" description="Basic residues" evidence="6">
    <location>
        <begin position="261"/>
        <end position="271"/>
    </location>
</feature>
<reference evidence="9 10" key="1">
    <citation type="journal article" date="2020" name="ISME J.">
        <title>Uncovering the hidden diversity of litter-decomposition mechanisms in mushroom-forming fungi.</title>
        <authorList>
            <person name="Floudas D."/>
            <person name="Bentzer J."/>
            <person name="Ahren D."/>
            <person name="Johansson T."/>
            <person name="Persson P."/>
            <person name="Tunlid A."/>
        </authorList>
    </citation>
    <scope>NUCLEOTIDE SEQUENCE [LARGE SCALE GENOMIC DNA]</scope>
    <source>
        <strain evidence="9 10">CBS 406.79</strain>
    </source>
</reference>
<keyword evidence="2" id="KW-0547">Nucleotide-binding</keyword>
<evidence type="ECO:0000256" key="5">
    <source>
        <dbReference type="ARBA" id="ARBA00023242"/>
    </source>
</evidence>
<keyword evidence="10" id="KW-1185">Reference proteome</keyword>
<feature type="compositionally biased region" description="Basic residues" evidence="6">
    <location>
        <begin position="676"/>
        <end position="685"/>
    </location>
</feature>
<feature type="region of interest" description="Disordered" evidence="6">
    <location>
        <begin position="1633"/>
        <end position="1672"/>
    </location>
</feature>
<dbReference type="PROSITE" id="PS51192">
    <property type="entry name" value="HELICASE_ATP_BIND_1"/>
    <property type="match status" value="1"/>
</dbReference>
<feature type="region of interest" description="Disordered" evidence="6">
    <location>
        <begin position="1407"/>
        <end position="1427"/>
    </location>
</feature>
<feature type="region of interest" description="Disordered" evidence="6">
    <location>
        <begin position="606"/>
        <end position="628"/>
    </location>
</feature>
<evidence type="ECO:0000259" key="7">
    <source>
        <dbReference type="PROSITE" id="PS51192"/>
    </source>
</evidence>
<dbReference type="InterPro" id="IPR027417">
    <property type="entry name" value="P-loop_NTPase"/>
</dbReference>
<feature type="region of interest" description="Disordered" evidence="6">
    <location>
        <begin position="316"/>
        <end position="342"/>
    </location>
</feature>
<feature type="region of interest" description="Disordered" evidence="6">
    <location>
        <begin position="241"/>
        <end position="278"/>
    </location>
</feature>
<dbReference type="SUPFAM" id="SSF54160">
    <property type="entry name" value="Chromo domain-like"/>
    <property type="match status" value="1"/>
</dbReference>
<keyword evidence="5" id="KW-0539">Nucleus</keyword>
<dbReference type="Pfam" id="PF00176">
    <property type="entry name" value="SNF2-rel_dom"/>
    <property type="match status" value="1"/>
</dbReference>
<dbReference type="GO" id="GO:0042393">
    <property type="term" value="F:histone binding"/>
    <property type="evidence" value="ECO:0007669"/>
    <property type="project" value="TreeGrafter"/>
</dbReference>
<dbReference type="Gene3D" id="3.40.50.300">
    <property type="entry name" value="P-loop containing nucleotide triphosphate hydrolases"/>
    <property type="match status" value="1"/>
</dbReference>
<dbReference type="Pfam" id="PF00271">
    <property type="entry name" value="Helicase_C"/>
    <property type="match status" value="1"/>
</dbReference>
<dbReference type="PANTHER" id="PTHR45623">
    <property type="entry name" value="CHROMODOMAIN-HELICASE-DNA-BINDING PROTEIN 3-RELATED-RELATED"/>
    <property type="match status" value="1"/>
</dbReference>
<feature type="region of interest" description="Disordered" evidence="6">
    <location>
        <begin position="1441"/>
        <end position="1509"/>
    </location>
</feature>
<name>A0A8H5HS40_9AGAR</name>
<dbReference type="InterPro" id="IPR016197">
    <property type="entry name" value="Chromo-like_dom_sf"/>
</dbReference>
<dbReference type="InterPro" id="IPR038718">
    <property type="entry name" value="SNF2-like_sf"/>
</dbReference>
<feature type="compositionally biased region" description="Basic and acidic residues" evidence="6">
    <location>
        <begin position="1441"/>
        <end position="1451"/>
    </location>
</feature>
<evidence type="ECO:0000259" key="8">
    <source>
        <dbReference type="PROSITE" id="PS51194"/>
    </source>
</evidence>
<feature type="compositionally biased region" description="Polar residues" evidence="6">
    <location>
        <begin position="607"/>
        <end position="618"/>
    </location>
</feature>
<dbReference type="InterPro" id="IPR000330">
    <property type="entry name" value="SNF2_N"/>
</dbReference>
<keyword evidence="4" id="KW-0067">ATP-binding</keyword>
<dbReference type="InterPro" id="IPR049730">
    <property type="entry name" value="SNF2/RAD54-like_C"/>
</dbReference>
<dbReference type="InterPro" id="IPR014001">
    <property type="entry name" value="Helicase_ATP-bd"/>
</dbReference>
<dbReference type="GO" id="GO:0003677">
    <property type="term" value="F:DNA binding"/>
    <property type="evidence" value="ECO:0007669"/>
    <property type="project" value="TreeGrafter"/>
</dbReference>
<keyword evidence="3" id="KW-0378">Hydrolase</keyword>
<feature type="domain" description="Helicase C-terminal" evidence="8">
    <location>
        <begin position="1158"/>
        <end position="1310"/>
    </location>
</feature>
<dbReference type="GO" id="GO:0005524">
    <property type="term" value="F:ATP binding"/>
    <property type="evidence" value="ECO:0007669"/>
    <property type="project" value="UniProtKB-KW"/>
</dbReference>
<dbReference type="PROSITE" id="PS51194">
    <property type="entry name" value="HELICASE_CTER"/>
    <property type="match status" value="1"/>
</dbReference>
<evidence type="ECO:0000256" key="6">
    <source>
        <dbReference type="SAM" id="MobiDB-lite"/>
    </source>
</evidence>
<accession>A0A8H5HS40</accession>
<dbReference type="CDD" id="cd18793">
    <property type="entry name" value="SF2_C_SNF"/>
    <property type="match status" value="1"/>
</dbReference>
<evidence type="ECO:0000313" key="10">
    <source>
        <dbReference type="Proteomes" id="UP000518752"/>
    </source>
</evidence>
<feature type="compositionally biased region" description="Basic and acidic residues" evidence="6">
    <location>
        <begin position="1649"/>
        <end position="1659"/>
    </location>
</feature>
<dbReference type="OrthoDB" id="5857104at2759"/>
<dbReference type="GO" id="GO:0000785">
    <property type="term" value="C:chromatin"/>
    <property type="evidence" value="ECO:0007669"/>
    <property type="project" value="TreeGrafter"/>
</dbReference>
<dbReference type="GO" id="GO:0005634">
    <property type="term" value="C:nucleus"/>
    <property type="evidence" value="ECO:0007669"/>
    <property type="project" value="UniProtKB-SubCell"/>
</dbReference>
<evidence type="ECO:0000256" key="3">
    <source>
        <dbReference type="ARBA" id="ARBA00022801"/>
    </source>
</evidence>
<evidence type="ECO:0000313" key="9">
    <source>
        <dbReference type="EMBL" id="KAF5388487.1"/>
    </source>
</evidence>
<evidence type="ECO:0000256" key="1">
    <source>
        <dbReference type="ARBA" id="ARBA00004123"/>
    </source>
</evidence>
<comment type="caution">
    <text evidence="9">The sequence shown here is derived from an EMBL/GenBank/DDBJ whole genome shotgun (WGS) entry which is preliminary data.</text>
</comment>
<feature type="compositionally biased region" description="Basic and acidic residues" evidence="6">
    <location>
        <begin position="316"/>
        <end position="326"/>
    </location>
</feature>
<dbReference type="GO" id="GO:0016887">
    <property type="term" value="F:ATP hydrolysis activity"/>
    <property type="evidence" value="ECO:0007669"/>
    <property type="project" value="TreeGrafter"/>
</dbReference>
<evidence type="ECO:0000256" key="2">
    <source>
        <dbReference type="ARBA" id="ARBA00022741"/>
    </source>
</evidence>
<dbReference type="InterPro" id="IPR001650">
    <property type="entry name" value="Helicase_C-like"/>
</dbReference>
<dbReference type="SMART" id="SM00487">
    <property type="entry name" value="DEXDc"/>
    <property type="match status" value="1"/>
</dbReference>
<feature type="region of interest" description="Disordered" evidence="6">
    <location>
        <begin position="144"/>
        <end position="218"/>
    </location>
</feature>
<dbReference type="GO" id="GO:0003682">
    <property type="term" value="F:chromatin binding"/>
    <property type="evidence" value="ECO:0007669"/>
    <property type="project" value="TreeGrafter"/>
</dbReference>
<dbReference type="SUPFAM" id="SSF52540">
    <property type="entry name" value="P-loop containing nucleoside triphosphate hydrolases"/>
    <property type="match status" value="2"/>
</dbReference>
<dbReference type="Gene3D" id="3.40.50.10810">
    <property type="entry name" value="Tandem AAA-ATPase domain"/>
    <property type="match status" value="1"/>
</dbReference>
<comment type="subcellular location">
    <subcellularLocation>
        <location evidence="1">Nucleus</location>
    </subcellularLocation>
</comment>
<dbReference type="GO" id="GO:0140658">
    <property type="term" value="F:ATP-dependent chromatin remodeler activity"/>
    <property type="evidence" value="ECO:0007669"/>
    <property type="project" value="TreeGrafter"/>
</dbReference>
<protein>
    <recommendedName>
        <fullName evidence="11">Chromatin remodeling factor mit1</fullName>
    </recommendedName>
</protein>
<feature type="region of interest" description="Disordered" evidence="6">
    <location>
        <begin position="1"/>
        <end position="28"/>
    </location>
</feature>
<feature type="region of interest" description="Disordered" evidence="6">
    <location>
        <begin position="1587"/>
        <end position="1611"/>
    </location>
</feature>
<proteinExistence type="predicted"/>